<dbReference type="PANTHER" id="PTHR46571">
    <property type="entry name" value="SORTING NEXIN-8"/>
    <property type="match status" value="1"/>
</dbReference>
<dbReference type="InterPro" id="IPR036871">
    <property type="entry name" value="PX_dom_sf"/>
</dbReference>
<dbReference type="GO" id="GO:0034498">
    <property type="term" value="P:early endosome to Golgi transport"/>
    <property type="evidence" value="ECO:0007669"/>
    <property type="project" value="TreeGrafter"/>
</dbReference>
<accession>A0A7R8UJQ1</accession>
<evidence type="ECO:0000259" key="2">
    <source>
        <dbReference type="PROSITE" id="PS50195"/>
    </source>
</evidence>
<dbReference type="AlphaFoldDB" id="A0A7R8UJQ1"/>
<dbReference type="InParanoid" id="A0A7R8UJQ1"/>
<keyword evidence="4" id="KW-1185">Reference proteome</keyword>
<name>A0A7R8UJQ1_HERIL</name>
<dbReference type="Pfam" id="PF00787">
    <property type="entry name" value="PX"/>
    <property type="match status" value="1"/>
</dbReference>
<dbReference type="GO" id="GO:0031901">
    <property type="term" value="C:early endosome membrane"/>
    <property type="evidence" value="ECO:0007669"/>
    <property type="project" value="TreeGrafter"/>
</dbReference>
<evidence type="ECO:0000256" key="1">
    <source>
        <dbReference type="ARBA" id="ARBA00004287"/>
    </source>
</evidence>
<dbReference type="Gene3D" id="3.30.1520.10">
    <property type="entry name" value="Phox-like domain"/>
    <property type="match status" value="1"/>
</dbReference>
<dbReference type="GO" id="GO:0006886">
    <property type="term" value="P:intracellular protein transport"/>
    <property type="evidence" value="ECO:0007669"/>
    <property type="project" value="TreeGrafter"/>
</dbReference>
<protein>
    <recommendedName>
        <fullName evidence="2">PX domain-containing protein</fullName>
    </recommendedName>
</protein>
<dbReference type="GO" id="GO:0005829">
    <property type="term" value="C:cytosol"/>
    <property type="evidence" value="ECO:0007669"/>
    <property type="project" value="GOC"/>
</dbReference>
<comment type="subcellular location">
    <subcellularLocation>
        <location evidence="1">Membrane</location>
        <topology evidence="1">Peripheral membrane protein</topology>
        <orientation evidence="1">Cytoplasmic side</orientation>
    </subcellularLocation>
</comment>
<reference evidence="3 4" key="1">
    <citation type="submission" date="2020-11" db="EMBL/GenBank/DDBJ databases">
        <authorList>
            <person name="Wallbank WR R."/>
            <person name="Pardo Diaz C."/>
            <person name="Kozak K."/>
            <person name="Martin S."/>
            <person name="Jiggins C."/>
            <person name="Moest M."/>
            <person name="Warren A I."/>
            <person name="Generalovic N T."/>
            <person name="Byers J.R.P. K."/>
            <person name="Montejo-Kovacevich G."/>
            <person name="Yen C E."/>
        </authorList>
    </citation>
    <scope>NUCLEOTIDE SEQUENCE [LARGE SCALE GENOMIC DNA]</scope>
</reference>
<dbReference type="SMART" id="SM00312">
    <property type="entry name" value="PX"/>
    <property type="match status" value="1"/>
</dbReference>
<evidence type="ECO:0000313" key="3">
    <source>
        <dbReference type="EMBL" id="CAD7081792.1"/>
    </source>
</evidence>
<dbReference type="PROSITE" id="PS50195">
    <property type="entry name" value="PX"/>
    <property type="match status" value="1"/>
</dbReference>
<dbReference type="InterPro" id="IPR028662">
    <property type="entry name" value="SNX8/Mvp1"/>
</dbReference>
<dbReference type="OMA" id="QMSKVWN"/>
<dbReference type="SUPFAM" id="SSF64268">
    <property type="entry name" value="PX domain"/>
    <property type="match status" value="1"/>
</dbReference>
<dbReference type="PANTHER" id="PTHR46571:SF1">
    <property type="entry name" value="SORTING NEXIN-8"/>
    <property type="match status" value="1"/>
</dbReference>
<dbReference type="GO" id="GO:0035091">
    <property type="term" value="F:phosphatidylinositol binding"/>
    <property type="evidence" value="ECO:0007669"/>
    <property type="project" value="InterPro"/>
</dbReference>
<dbReference type="EMBL" id="LR899010">
    <property type="protein sequence ID" value="CAD7081792.1"/>
    <property type="molecule type" value="Genomic_DNA"/>
</dbReference>
<dbReference type="InterPro" id="IPR001683">
    <property type="entry name" value="PX_dom"/>
</dbReference>
<evidence type="ECO:0000313" key="4">
    <source>
        <dbReference type="Proteomes" id="UP000594454"/>
    </source>
</evidence>
<dbReference type="InterPro" id="IPR035704">
    <property type="entry name" value="SNX8/Mvp1_PX"/>
</dbReference>
<dbReference type="OrthoDB" id="10064318at2759"/>
<organism evidence="3 4">
    <name type="scientific">Hermetia illucens</name>
    <name type="common">Black soldier fly</name>
    <dbReference type="NCBI Taxonomy" id="343691"/>
    <lineage>
        <taxon>Eukaryota</taxon>
        <taxon>Metazoa</taxon>
        <taxon>Ecdysozoa</taxon>
        <taxon>Arthropoda</taxon>
        <taxon>Hexapoda</taxon>
        <taxon>Insecta</taxon>
        <taxon>Pterygota</taxon>
        <taxon>Neoptera</taxon>
        <taxon>Endopterygota</taxon>
        <taxon>Diptera</taxon>
        <taxon>Brachycera</taxon>
        <taxon>Stratiomyomorpha</taxon>
        <taxon>Stratiomyidae</taxon>
        <taxon>Hermetiinae</taxon>
        <taxon>Hermetia</taxon>
    </lineage>
</organism>
<sequence>MDINIVTIRLVPEKKGLILKHSEYEITSRKHKVTVVRRYNDFVTLYNLLVTRFPYRMLPRLPPKQIMLDSLLEERRRGLQRWLQIVCQHPIVGIGPMLECFLTDTTSDHQDHLRTVYAKELDEFLKLADNAELPLEDQGRLAASREMMRIMLNCIIRIKRLAEQQMARIHNQGLDMREMSTVLTNIDTSSGCFEPDIFGSMTTGLQKIADINAKSAGIQISSIVEKINLLLDVLTGHSDLCDRVEKGIVSEHQRAIAKMLNINKQKIKGVIRGSAAESVAALHEKEVAQTGVVGSLGRRSAFSLQCVLQETALARKYLQVLPSILLSFCYEQQQNNIETAKVWENIVASEANQLNQ</sequence>
<dbReference type="CDD" id="cd06866">
    <property type="entry name" value="PX_SNX8_Mvp1p_like"/>
    <property type="match status" value="1"/>
</dbReference>
<feature type="domain" description="PX" evidence="2">
    <location>
        <begin position="1"/>
        <end position="109"/>
    </location>
</feature>
<gene>
    <name evidence="3" type="ORF">HERILL_LOCUS4882</name>
</gene>
<dbReference type="Proteomes" id="UP000594454">
    <property type="component" value="Chromosome 2"/>
</dbReference>
<proteinExistence type="predicted"/>